<organism evidence="11">
    <name type="scientific">Dechloromonas aromatica (strain RCB)</name>
    <dbReference type="NCBI Taxonomy" id="159087"/>
    <lineage>
        <taxon>Bacteria</taxon>
        <taxon>Pseudomonadati</taxon>
        <taxon>Pseudomonadota</taxon>
        <taxon>Betaproteobacteria</taxon>
        <taxon>Rhodocyclales</taxon>
        <taxon>Azonexaceae</taxon>
        <taxon>Dechloromonas</taxon>
    </lineage>
</organism>
<keyword evidence="3" id="KW-1003">Cell membrane</keyword>
<comment type="similarity">
    <text evidence="2">Belongs to the MscS (TC 1.A.23) family.</text>
</comment>
<protein>
    <submittedName>
        <fullName evidence="11">MscS Mechanosensitive ion channel</fullName>
    </submittedName>
</protein>
<dbReference type="SUPFAM" id="SSF50182">
    <property type="entry name" value="Sm-like ribonucleoproteins"/>
    <property type="match status" value="1"/>
</dbReference>
<dbReference type="InterPro" id="IPR006685">
    <property type="entry name" value="MscS_channel_2nd"/>
</dbReference>
<dbReference type="GO" id="GO:0008381">
    <property type="term" value="F:mechanosensitive monoatomic ion channel activity"/>
    <property type="evidence" value="ECO:0007669"/>
    <property type="project" value="UniProtKB-ARBA"/>
</dbReference>
<dbReference type="KEGG" id="dar:Daro_3158"/>
<evidence type="ECO:0000256" key="3">
    <source>
        <dbReference type="ARBA" id="ARBA00022475"/>
    </source>
</evidence>
<proteinExistence type="inferred from homology"/>
<dbReference type="InterPro" id="IPR011066">
    <property type="entry name" value="MscS_channel_C_sf"/>
</dbReference>
<dbReference type="PANTHER" id="PTHR30347:SF1">
    <property type="entry name" value="MECHANOSENSITIVE CHANNEL MSCK"/>
    <property type="match status" value="1"/>
</dbReference>
<dbReference type="InterPro" id="IPR049142">
    <property type="entry name" value="MS_channel_1st"/>
</dbReference>
<feature type="domain" description="Mechanosensitive ion channel MscS C-terminal" evidence="9">
    <location>
        <begin position="324"/>
        <end position="406"/>
    </location>
</feature>
<evidence type="ECO:0000256" key="5">
    <source>
        <dbReference type="ARBA" id="ARBA00022989"/>
    </source>
</evidence>
<dbReference type="Pfam" id="PF00924">
    <property type="entry name" value="MS_channel_2nd"/>
    <property type="match status" value="1"/>
</dbReference>
<keyword evidence="6 7" id="KW-0472">Membrane</keyword>
<gene>
    <name evidence="11" type="ordered locus">Daro_3158</name>
</gene>
<accession>Q47B93</accession>
<feature type="transmembrane region" description="Helical" evidence="7">
    <location>
        <begin position="62"/>
        <end position="84"/>
    </location>
</feature>
<dbReference type="Gene3D" id="2.30.30.60">
    <property type="match status" value="1"/>
</dbReference>
<evidence type="ECO:0000256" key="7">
    <source>
        <dbReference type="SAM" id="Phobius"/>
    </source>
</evidence>
<feature type="domain" description="Mechanosensitive ion channel transmembrane helices 2/3" evidence="10">
    <location>
        <begin position="208"/>
        <end position="247"/>
    </location>
</feature>
<keyword evidence="5 7" id="KW-1133">Transmembrane helix</keyword>
<dbReference type="OrthoDB" id="9809206at2"/>
<sequence>MSEKSPALRLINDLLADFRDPEFIWQVVALVACLGLAFLVARWWQGRHAEGAGRFSDAGSRLAFPISGMVLAGLTIATLGTLIHVNLLKLAMPLLGSMALVRGVIFVLRQAFPRATWLTAWERIIAATVWVWLALYITDLAPYVIDAMEGVEFHVGKQHVDLWTILRAVATIFLTVVFALWIAGVIEAKLMRLHTLDANLRIVGVRVAKAGLTVIAILTSLALVGIDMTALSVFTGALGVGLGLGLQKIASNYVSGFIILLDRSIRIGNIVQVGSDSGEVTQITTRYTVLKHSGGTEFIVPNETLIGTTVQNQTYSNTQIRLATTLGVAYDSDLDLACRLMTDAAAAHSRVLVEPAPKAFLTQFADSSINLELGFWIGDPEEGKGNIVSDVNFAIWRAFKAHGIAIPFPQREVRMLNETR</sequence>
<dbReference type="InterPro" id="IPR010920">
    <property type="entry name" value="LSM_dom_sf"/>
</dbReference>
<dbReference type="PROSITE" id="PS51257">
    <property type="entry name" value="PROKAR_LIPOPROTEIN"/>
    <property type="match status" value="1"/>
</dbReference>
<dbReference type="HOGENOM" id="CLU_037945_9_0_4"/>
<dbReference type="SUPFAM" id="SSF82689">
    <property type="entry name" value="Mechanosensitive channel protein MscS (YggB), C-terminal domain"/>
    <property type="match status" value="1"/>
</dbReference>
<feature type="transmembrane region" description="Helical" evidence="7">
    <location>
        <begin position="23"/>
        <end position="41"/>
    </location>
</feature>
<dbReference type="InterPro" id="IPR011014">
    <property type="entry name" value="MscS_channel_TM-2"/>
</dbReference>
<evidence type="ECO:0000259" key="10">
    <source>
        <dbReference type="Pfam" id="PF21088"/>
    </source>
</evidence>
<comment type="subcellular location">
    <subcellularLocation>
        <location evidence="1">Cell membrane</location>
        <topology evidence="1">Multi-pass membrane protein</topology>
    </subcellularLocation>
</comment>
<evidence type="ECO:0000256" key="6">
    <source>
        <dbReference type="ARBA" id="ARBA00023136"/>
    </source>
</evidence>
<dbReference type="Pfam" id="PF21082">
    <property type="entry name" value="MS_channel_3rd"/>
    <property type="match status" value="1"/>
</dbReference>
<evidence type="ECO:0000256" key="2">
    <source>
        <dbReference type="ARBA" id="ARBA00008017"/>
    </source>
</evidence>
<dbReference type="InterPro" id="IPR023408">
    <property type="entry name" value="MscS_beta-dom_sf"/>
</dbReference>
<feature type="transmembrane region" description="Helical" evidence="7">
    <location>
        <begin position="124"/>
        <end position="145"/>
    </location>
</feature>
<dbReference type="InterPro" id="IPR049278">
    <property type="entry name" value="MS_channel_C"/>
</dbReference>
<evidence type="ECO:0000259" key="9">
    <source>
        <dbReference type="Pfam" id="PF21082"/>
    </source>
</evidence>
<evidence type="ECO:0000259" key="8">
    <source>
        <dbReference type="Pfam" id="PF00924"/>
    </source>
</evidence>
<dbReference type="PANTHER" id="PTHR30347">
    <property type="entry name" value="POTASSIUM CHANNEL RELATED"/>
    <property type="match status" value="1"/>
</dbReference>
<evidence type="ECO:0000313" key="11">
    <source>
        <dbReference type="EMBL" id="AAZ47888.1"/>
    </source>
</evidence>
<dbReference type="InterPro" id="IPR052702">
    <property type="entry name" value="MscS-like_channel"/>
</dbReference>
<feature type="transmembrane region" description="Helical" evidence="7">
    <location>
        <begin position="165"/>
        <end position="186"/>
    </location>
</feature>
<name>Q47B93_DECAR</name>
<dbReference type="Gene3D" id="3.30.70.100">
    <property type="match status" value="1"/>
</dbReference>
<feature type="transmembrane region" description="Helical" evidence="7">
    <location>
        <begin position="90"/>
        <end position="112"/>
    </location>
</feature>
<dbReference type="STRING" id="159087.Daro_3158"/>
<feature type="transmembrane region" description="Helical" evidence="7">
    <location>
        <begin position="207"/>
        <end position="226"/>
    </location>
</feature>
<dbReference type="GO" id="GO:0005886">
    <property type="term" value="C:plasma membrane"/>
    <property type="evidence" value="ECO:0007669"/>
    <property type="project" value="UniProtKB-SubCell"/>
</dbReference>
<evidence type="ECO:0000256" key="1">
    <source>
        <dbReference type="ARBA" id="ARBA00004651"/>
    </source>
</evidence>
<dbReference type="Gene3D" id="1.10.287.1260">
    <property type="match status" value="1"/>
</dbReference>
<evidence type="ECO:0000256" key="4">
    <source>
        <dbReference type="ARBA" id="ARBA00022692"/>
    </source>
</evidence>
<dbReference type="AlphaFoldDB" id="Q47B93"/>
<dbReference type="Pfam" id="PF21088">
    <property type="entry name" value="MS_channel_1st"/>
    <property type="match status" value="1"/>
</dbReference>
<feature type="transmembrane region" description="Helical" evidence="7">
    <location>
        <begin position="238"/>
        <end position="261"/>
    </location>
</feature>
<reference evidence="11" key="1">
    <citation type="submission" date="2005-08" db="EMBL/GenBank/DDBJ databases">
        <title>Complete sequence of Dechloromonas aromatica RCB.</title>
        <authorList>
            <person name="Salinero K.K."/>
            <person name="Copeland A."/>
            <person name="Lucas S."/>
            <person name="Lapidus A."/>
            <person name="Barry K."/>
            <person name="Detter J.C."/>
            <person name="Glavina T."/>
            <person name="Hammon N."/>
            <person name="Israni S."/>
            <person name="Pitluck S."/>
            <person name="Di Bartolo G."/>
            <person name="Trong S."/>
            <person name="Schmutz J."/>
            <person name="Larimer F."/>
            <person name="Land M."/>
            <person name="Ivanova N."/>
            <person name="Richardson P."/>
        </authorList>
    </citation>
    <scope>NUCLEOTIDE SEQUENCE</scope>
    <source>
        <strain evidence="11">RCB</strain>
    </source>
</reference>
<keyword evidence="4 7" id="KW-0812">Transmembrane</keyword>
<dbReference type="SUPFAM" id="SSF82861">
    <property type="entry name" value="Mechanosensitive channel protein MscS (YggB), transmembrane region"/>
    <property type="match status" value="1"/>
</dbReference>
<dbReference type="eggNOG" id="COG3264">
    <property type="taxonomic scope" value="Bacteria"/>
</dbReference>
<dbReference type="EMBL" id="CP000089">
    <property type="protein sequence ID" value="AAZ47888.1"/>
    <property type="molecule type" value="Genomic_DNA"/>
</dbReference>
<feature type="domain" description="Mechanosensitive ion channel MscS" evidence="8">
    <location>
        <begin position="249"/>
        <end position="314"/>
    </location>
</feature>